<reference evidence="2" key="1">
    <citation type="journal article" date="2023" name="Mol. Phylogenet. Evol.">
        <title>Genome-scale phylogeny and comparative genomics of the fungal order Sordariales.</title>
        <authorList>
            <person name="Hensen N."/>
            <person name="Bonometti L."/>
            <person name="Westerberg I."/>
            <person name="Brannstrom I.O."/>
            <person name="Guillou S."/>
            <person name="Cros-Aarteil S."/>
            <person name="Calhoun S."/>
            <person name="Haridas S."/>
            <person name="Kuo A."/>
            <person name="Mondo S."/>
            <person name="Pangilinan J."/>
            <person name="Riley R."/>
            <person name="LaButti K."/>
            <person name="Andreopoulos B."/>
            <person name="Lipzen A."/>
            <person name="Chen C."/>
            <person name="Yan M."/>
            <person name="Daum C."/>
            <person name="Ng V."/>
            <person name="Clum A."/>
            <person name="Steindorff A."/>
            <person name="Ohm R.A."/>
            <person name="Martin F."/>
            <person name="Silar P."/>
            <person name="Natvig D.O."/>
            <person name="Lalanne C."/>
            <person name="Gautier V."/>
            <person name="Ament-Velasquez S.L."/>
            <person name="Kruys A."/>
            <person name="Hutchinson M.I."/>
            <person name="Powell A.J."/>
            <person name="Barry K."/>
            <person name="Miller A.N."/>
            <person name="Grigoriev I.V."/>
            <person name="Debuchy R."/>
            <person name="Gladieux P."/>
            <person name="Hiltunen Thoren M."/>
            <person name="Johannesson H."/>
        </authorList>
    </citation>
    <scope>NUCLEOTIDE SEQUENCE [LARGE SCALE GENOMIC DNA]</scope>
    <source>
        <strain evidence="2">CBS 340.73</strain>
    </source>
</reference>
<name>A0AAN6N1R4_9PEZI</name>
<dbReference type="AlphaFoldDB" id="A0AAN6N1R4"/>
<accession>A0AAN6N1R4</accession>
<dbReference type="EMBL" id="MU853866">
    <property type="protein sequence ID" value="KAK3937001.1"/>
    <property type="molecule type" value="Genomic_DNA"/>
</dbReference>
<gene>
    <name evidence="1" type="ORF">QBC46DRAFT_227449</name>
</gene>
<dbReference type="Proteomes" id="UP001303473">
    <property type="component" value="Unassembled WGS sequence"/>
</dbReference>
<feature type="non-terminal residue" evidence="1">
    <location>
        <position position="157"/>
    </location>
</feature>
<proteinExistence type="predicted"/>
<keyword evidence="2" id="KW-1185">Reference proteome</keyword>
<feature type="non-terminal residue" evidence="1">
    <location>
        <position position="1"/>
    </location>
</feature>
<comment type="caution">
    <text evidence="1">The sequence shown here is derived from an EMBL/GenBank/DDBJ whole genome shotgun (WGS) entry which is preliminary data.</text>
</comment>
<sequence>RDYLLDVRFIPNRDEISKGPEKWFATIRFRCCDIAHVMREGLRWTSANRVPELEFYRTDWPKDSIYPTSREYTLREFPDKPKWQSRWVAEVTLASHSQQTLSTFQLDGLSRENVHAVTVWNREQRMIFSYVYNFPIEKIYGRYGTLPPHNDPWWFLP</sequence>
<protein>
    <submittedName>
        <fullName evidence="1">Uncharacterized protein</fullName>
    </submittedName>
</protein>
<organism evidence="1 2">
    <name type="scientific">Diplogelasinospora grovesii</name>
    <dbReference type="NCBI Taxonomy" id="303347"/>
    <lineage>
        <taxon>Eukaryota</taxon>
        <taxon>Fungi</taxon>
        <taxon>Dikarya</taxon>
        <taxon>Ascomycota</taxon>
        <taxon>Pezizomycotina</taxon>
        <taxon>Sordariomycetes</taxon>
        <taxon>Sordariomycetidae</taxon>
        <taxon>Sordariales</taxon>
        <taxon>Diplogelasinosporaceae</taxon>
        <taxon>Diplogelasinospora</taxon>
    </lineage>
</organism>
<evidence type="ECO:0000313" key="2">
    <source>
        <dbReference type="Proteomes" id="UP001303473"/>
    </source>
</evidence>
<evidence type="ECO:0000313" key="1">
    <source>
        <dbReference type="EMBL" id="KAK3937001.1"/>
    </source>
</evidence>